<sequence>MSTAHGSELAAQLTADHFRVVIELHLKYFIDAFFAVAWWWQSFADPDFDFTAAGVEDSCSSICNVNIVAESVQWWCATQQRYLILAINEKYAVVTLRELKWNITILRKRSRFVQRQGVLNPEQEENFKLRF</sequence>
<dbReference type="AlphaFoldDB" id="A0A4C1SW47"/>
<keyword evidence="2" id="KW-1185">Reference proteome</keyword>
<name>A0A4C1SW47_EUMVA</name>
<accession>A0A4C1SW47</accession>
<evidence type="ECO:0000313" key="2">
    <source>
        <dbReference type="Proteomes" id="UP000299102"/>
    </source>
</evidence>
<proteinExistence type="predicted"/>
<organism evidence="1 2">
    <name type="scientific">Eumeta variegata</name>
    <name type="common">Bagworm moth</name>
    <name type="synonym">Eumeta japonica</name>
    <dbReference type="NCBI Taxonomy" id="151549"/>
    <lineage>
        <taxon>Eukaryota</taxon>
        <taxon>Metazoa</taxon>
        <taxon>Ecdysozoa</taxon>
        <taxon>Arthropoda</taxon>
        <taxon>Hexapoda</taxon>
        <taxon>Insecta</taxon>
        <taxon>Pterygota</taxon>
        <taxon>Neoptera</taxon>
        <taxon>Endopterygota</taxon>
        <taxon>Lepidoptera</taxon>
        <taxon>Glossata</taxon>
        <taxon>Ditrysia</taxon>
        <taxon>Tineoidea</taxon>
        <taxon>Psychidae</taxon>
        <taxon>Oiketicinae</taxon>
        <taxon>Eumeta</taxon>
    </lineage>
</organism>
<gene>
    <name evidence="1" type="ORF">EVAR_3535_1</name>
</gene>
<dbReference type="EMBL" id="BGZK01000021">
    <property type="protein sequence ID" value="GBP06166.1"/>
    <property type="molecule type" value="Genomic_DNA"/>
</dbReference>
<dbReference type="Proteomes" id="UP000299102">
    <property type="component" value="Unassembled WGS sequence"/>
</dbReference>
<evidence type="ECO:0000313" key="1">
    <source>
        <dbReference type="EMBL" id="GBP06166.1"/>
    </source>
</evidence>
<protein>
    <submittedName>
        <fullName evidence="1">Uncharacterized protein</fullName>
    </submittedName>
</protein>
<reference evidence="1 2" key="1">
    <citation type="journal article" date="2019" name="Commun. Biol.">
        <title>The bagworm genome reveals a unique fibroin gene that provides high tensile strength.</title>
        <authorList>
            <person name="Kono N."/>
            <person name="Nakamura H."/>
            <person name="Ohtoshi R."/>
            <person name="Tomita M."/>
            <person name="Numata K."/>
            <person name="Arakawa K."/>
        </authorList>
    </citation>
    <scope>NUCLEOTIDE SEQUENCE [LARGE SCALE GENOMIC DNA]</scope>
</reference>
<comment type="caution">
    <text evidence="1">The sequence shown here is derived from an EMBL/GenBank/DDBJ whole genome shotgun (WGS) entry which is preliminary data.</text>
</comment>